<dbReference type="InterPro" id="IPR000014">
    <property type="entry name" value="PAS"/>
</dbReference>
<dbReference type="InterPro" id="IPR036097">
    <property type="entry name" value="HisK_dim/P_sf"/>
</dbReference>
<feature type="domain" description="PAC" evidence="15">
    <location>
        <begin position="401"/>
        <end position="453"/>
    </location>
</feature>
<evidence type="ECO:0000256" key="10">
    <source>
        <dbReference type="ARBA" id="ARBA00023136"/>
    </source>
</evidence>
<dbReference type="Proteomes" id="UP000236724">
    <property type="component" value="Unassembled WGS sequence"/>
</dbReference>
<dbReference type="InterPro" id="IPR035965">
    <property type="entry name" value="PAS-like_dom_sf"/>
</dbReference>
<dbReference type="SUPFAM" id="SSF47384">
    <property type="entry name" value="Homodimeric domain of signal transducing histidine kinase"/>
    <property type="match status" value="1"/>
</dbReference>
<evidence type="ECO:0000256" key="12">
    <source>
        <dbReference type="SAM" id="Phobius"/>
    </source>
</evidence>
<feature type="domain" description="Histidine kinase" evidence="13">
    <location>
        <begin position="471"/>
        <end position="687"/>
    </location>
</feature>
<dbReference type="Gene3D" id="3.30.565.10">
    <property type="entry name" value="Histidine kinase-like ATPase, C-terminal domain"/>
    <property type="match status" value="1"/>
</dbReference>
<dbReference type="SUPFAM" id="SSF55785">
    <property type="entry name" value="PYP-like sensor domain (PAS domain)"/>
    <property type="match status" value="3"/>
</dbReference>
<dbReference type="Pfam" id="PF00989">
    <property type="entry name" value="PAS"/>
    <property type="match status" value="2"/>
</dbReference>
<evidence type="ECO:0000256" key="7">
    <source>
        <dbReference type="ARBA" id="ARBA00022777"/>
    </source>
</evidence>
<dbReference type="InterPro" id="IPR003594">
    <property type="entry name" value="HATPase_dom"/>
</dbReference>
<evidence type="ECO:0000259" key="15">
    <source>
        <dbReference type="PROSITE" id="PS50113"/>
    </source>
</evidence>
<dbReference type="GO" id="GO:0000155">
    <property type="term" value="F:phosphorelay sensor kinase activity"/>
    <property type="evidence" value="ECO:0007669"/>
    <property type="project" value="InterPro"/>
</dbReference>
<keyword evidence="9" id="KW-0902">Two-component regulatory system</keyword>
<dbReference type="GO" id="GO:0016020">
    <property type="term" value="C:membrane"/>
    <property type="evidence" value="ECO:0007669"/>
    <property type="project" value="UniProtKB-SubCell"/>
</dbReference>
<feature type="domain" description="PAS" evidence="14">
    <location>
        <begin position="327"/>
        <end position="397"/>
    </location>
</feature>
<dbReference type="InterPro" id="IPR013767">
    <property type="entry name" value="PAS_fold"/>
</dbReference>
<dbReference type="PANTHER" id="PTHR43047:SF64">
    <property type="entry name" value="HISTIDINE KINASE CONTAINING CHEY-HOMOLOGOUS RECEIVER DOMAIN AND PAS DOMAIN-RELATED"/>
    <property type="match status" value="1"/>
</dbReference>
<dbReference type="GO" id="GO:0006355">
    <property type="term" value="P:regulation of DNA-templated transcription"/>
    <property type="evidence" value="ECO:0007669"/>
    <property type="project" value="InterPro"/>
</dbReference>
<keyword evidence="7 16" id="KW-0418">Kinase</keyword>
<reference evidence="16 17" key="1">
    <citation type="submission" date="2016-10" db="EMBL/GenBank/DDBJ databases">
        <authorList>
            <person name="de Groot N.N."/>
        </authorList>
    </citation>
    <scope>NUCLEOTIDE SEQUENCE [LARGE SCALE GENOMIC DNA]</scope>
    <source>
        <strain evidence="16">MBHS1</strain>
    </source>
</reference>
<dbReference type="InterPro" id="IPR000700">
    <property type="entry name" value="PAS-assoc_C"/>
</dbReference>
<dbReference type="Pfam" id="PF00512">
    <property type="entry name" value="HisKA"/>
    <property type="match status" value="1"/>
</dbReference>
<feature type="transmembrane region" description="Helical" evidence="12">
    <location>
        <begin position="12"/>
        <end position="37"/>
    </location>
</feature>
<gene>
    <name evidence="16" type="primary">pdhS</name>
    <name evidence="16" type="ORF">MBHS_03982</name>
</gene>
<dbReference type="InterPro" id="IPR003661">
    <property type="entry name" value="HisK_dim/P_dom"/>
</dbReference>
<evidence type="ECO:0000313" key="16">
    <source>
        <dbReference type="EMBL" id="SEH08093.1"/>
    </source>
</evidence>
<dbReference type="InterPro" id="IPR005467">
    <property type="entry name" value="His_kinase_dom"/>
</dbReference>
<dbReference type="CDD" id="cd00082">
    <property type="entry name" value="HisKA"/>
    <property type="match status" value="1"/>
</dbReference>
<keyword evidence="4" id="KW-0597">Phosphoprotein</keyword>
<evidence type="ECO:0000256" key="5">
    <source>
        <dbReference type="ARBA" id="ARBA00022679"/>
    </source>
</evidence>
<feature type="domain" description="PAC" evidence="15">
    <location>
        <begin position="274"/>
        <end position="326"/>
    </location>
</feature>
<evidence type="ECO:0000259" key="13">
    <source>
        <dbReference type="PROSITE" id="PS50109"/>
    </source>
</evidence>
<dbReference type="InterPro" id="IPR001610">
    <property type="entry name" value="PAC"/>
</dbReference>
<feature type="transmembrane region" description="Helical" evidence="12">
    <location>
        <begin position="43"/>
        <end position="60"/>
    </location>
</feature>
<dbReference type="PROSITE" id="PS50112">
    <property type="entry name" value="PAS"/>
    <property type="match status" value="3"/>
</dbReference>
<dbReference type="SMART" id="SM00388">
    <property type="entry name" value="HisKA"/>
    <property type="match status" value="1"/>
</dbReference>
<dbReference type="PROSITE" id="PS50109">
    <property type="entry name" value="HIS_KIN"/>
    <property type="match status" value="1"/>
</dbReference>
<comment type="subcellular location">
    <subcellularLocation>
        <location evidence="2">Membrane</location>
    </subcellularLocation>
</comment>
<organism evidence="16 17">
    <name type="scientific">Candidatus Venteria ishoeyi</name>
    <dbReference type="NCBI Taxonomy" id="1899563"/>
    <lineage>
        <taxon>Bacteria</taxon>
        <taxon>Pseudomonadati</taxon>
        <taxon>Pseudomonadota</taxon>
        <taxon>Gammaproteobacteria</taxon>
        <taxon>Thiotrichales</taxon>
        <taxon>Thiotrichaceae</taxon>
        <taxon>Venteria</taxon>
    </lineage>
</organism>
<dbReference type="Pfam" id="PF13426">
    <property type="entry name" value="PAS_9"/>
    <property type="match status" value="1"/>
</dbReference>
<dbReference type="EC" id="2.7.13.3" evidence="3"/>
<feature type="domain" description="PAS" evidence="14">
    <location>
        <begin position="64"/>
        <end position="134"/>
    </location>
</feature>
<name>A0A1H6FEK8_9GAMM</name>
<dbReference type="NCBIfam" id="TIGR00229">
    <property type="entry name" value="sensory_box"/>
    <property type="match status" value="2"/>
</dbReference>
<dbReference type="Gene3D" id="3.30.450.20">
    <property type="entry name" value="PAS domain"/>
    <property type="match status" value="3"/>
</dbReference>
<keyword evidence="11" id="KW-0131">Cell cycle</keyword>
<dbReference type="InterPro" id="IPR004358">
    <property type="entry name" value="Sig_transdc_His_kin-like_C"/>
</dbReference>
<dbReference type="RefSeq" id="WP_103921675.1">
    <property type="nucleotide sequence ID" value="NZ_FMSV02000543.1"/>
</dbReference>
<evidence type="ECO:0000256" key="9">
    <source>
        <dbReference type="ARBA" id="ARBA00023012"/>
    </source>
</evidence>
<keyword evidence="10 12" id="KW-0472">Membrane</keyword>
<evidence type="ECO:0000256" key="8">
    <source>
        <dbReference type="ARBA" id="ARBA00022840"/>
    </source>
</evidence>
<accession>A0A1H6FEK8</accession>
<dbReference type="SMART" id="SM00387">
    <property type="entry name" value="HATPase_c"/>
    <property type="match status" value="1"/>
</dbReference>
<dbReference type="InterPro" id="IPR036890">
    <property type="entry name" value="HATPase_C_sf"/>
</dbReference>
<keyword evidence="12" id="KW-0812">Transmembrane</keyword>
<dbReference type="AlphaFoldDB" id="A0A1H6FEK8"/>
<dbReference type="GO" id="GO:0005524">
    <property type="term" value="F:ATP binding"/>
    <property type="evidence" value="ECO:0007669"/>
    <property type="project" value="UniProtKB-KW"/>
</dbReference>
<proteinExistence type="predicted"/>
<evidence type="ECO:0000256" key="1">
    <source>
        <dbReference type="ARBA" id="ARBA00000085"/>
    </source>
</evidence>
<feature type="domain" description="PAS" evidence="14">
    <location>
        <begin position="188"/>
        <end position="261"/>
    </location>
</feature>
<evidence type="ECO:0000256" key="11">
    <source>
        <dbReference type="ARBA" id="ARBA00023306"/>
    </source>
</evidence>
<dbReference type="PRINTS" id="PR00344">
    <property type="entry name" value="BCTRLSENSOR"/>
</dbReference>
<dbReference type="SMART" id="SM00091">
    <property type="entry name" value="PAS"/>
    <property type="match status" value="3"/>
</dbReference>
<dbReference type="OrthoDB" id="9792854at2"/>
<keyword evidence="8" id="KW-0067">ATP-binding</keyword>
<dbReference type="PROSITE" id="PS50113">
    <property type="entry name" value="PAC"/>
    <property type="match status" value="2"/>
</dbReference>
<evidence type="ECO:0000256" key="6">
    <source>
        <dbReference type="ARBA" id="ARBA00022741"/>
    </source>
</evidence>
<dbReference type="CDD" id="cd00130">
    <property type="entry name" value="PAS"/>
    <property type="match status" value="2"/>
</dbReference>
<evidence type="ECO:0000256" key="2">
    <source>
        <dbReference type="ARBA" id="ARBA00004370"/>
    </source>
</evidence>
<dbReference type="Pfam" id="PF02518">
    <property type="entry name" value="HATPase_c"/>
    <property type="match status" value="1"/>
</dbReference>
<comment type="catalytic activity">
    <reaction evidence="1">
        <text>ATP + protein L-histidine = ADP + protein N-phospho-L-histidine.</text>
        <dbReference type="EC" id="2.7.13.3"/>
    </reaction>
</comment>
<evidence type="ECO:0000256" key="3">
    <source>
        <dbReference type="ARBA" id="ARBA00012438"/>
    </source>
</evidence>
<keyword evidence="5 16" id="KW-0808">Transferase</keyword>
<evidence type="ECO:0000313" key="17">
    <source>
        <dbReference type="Proteomes" id="UP000236724"/>
    </source>
</evidence>
<dbReference type="EMBL" id="FMSV02000543">
    <property type="protein sequence ID" value="SEH08093.1"/>
    <property type="molecule type" value="Genomic_DNA"/>
</dbReference>
<protein>
    <recommendedName>
        <fullName evidence="3">histidine kinase</fullName>
        <ecNumber evidence="3">2.7.13.3</ecNumber>
    </recommendedName>
</protein>
<keyword evidence="17" id="KW-1185">Reference proteome</keyword>
<keyword evidence="12" id="KW-1133">Transmembrane helix</keyword>
<sequence length="805" mass="90854">MGSKYQFACGVRCNLVLIFILTSILLVGMGTIIFILADDLFESYFLFFIFINLVLMYLLRRVFNSQMATRFVESSPDAILGVASDGRIVISNTQASLLFGYSKKIMANMQIEELLPTAMREQHQQLRQQFFKNPQARTMAAGRELTALNSCGKEIPVEINLNTITQSLERVVIVTIRDSSERHKQVQTQQRLLNILDNAVDFIGSIDHKGNWLYINQAGRRMLGLSEKSQLDSLRLTDVYTDDTVKAILASGMLNRQKSGDLKPICNRQGLPSWKMDGKLLLYNGTLLPISQSWFPNCDPLGEIICLSTIAQDISKRKKIEEALRTSEERFRAAFDAGVHGVALIDAQGQFLKVNPAMETITGYPSHRLLQQRFQNLLHLDNAAENLRGLERLLSGKTRTYYLEKRAIHQQGHELWIRAGIAGVYDKQGSVLYFVIQMQDVSKQKQTEQALLDAKKIAETASHAKSVFLANMSHELRTPLNGILGFAQLLRRDTGLSATQQDQVQSIYRSGEHLLHFITEILDLSKMEAGRFELQMTDCDLPSCIDEIIDLFKMRAQRKGLSFEYQNRSPLPRVIEIDAKRFRQILTNLLDNALKFTESGRIALFTDYQHSNLLLEIQDTGIGIQADALEQIFLPFQQTGNEHYRAQGTGLGLSITHKLINMMGGKLEVNSQPEQGTQFLVHFPIKVLADVQQPVSQTQQLDPVQTDSYSNTGQPYKILSSETAQALPSISQDAEDETLENLDSAQLAHILHLSKQGDIEALSHYLQQIMQELDNIPKLLYEFVALTEGFDIKAVRDLAKRLKSD</sequence>
<evidence type="ECO:0000259" key="14">
    <source>
        <dbReference type="PROSITE" id="PS50112"/>
    </source>
</evidence>
<dbReference type="SUPFAM" id="SSF55874">
    <property type="entry name" value="ATPase domain of HSP90 chaperone/DNA topoisomerase II/histidine kinase"/>
    <property type="match status" value="1"/>
</dbReference>
<dbReference type="SMART" id="SM00086">
    <property type="entry name" value="PAC"/>
    <property type="match status" value="2"/>
</dbReference>
<dbReference type="Gene3D" id="1.10.287.130">
    <property type="match status" value="1"/>
</dbReference>
<keyword evidence="6" id="KW-0547">Nucleotide-binding</keyword>
<dbReference type="PANTHER" id="PTHR43047">
    <property type="entry name" value="TWO-COMPONENT HISTIDINE PROTEIN KINASE"/>
    <property type="match status" value="1"/>
</dbReference>
<dbReference type="CDD" id="cd16922">
    <property type="entry name" value="HATPase_EvgS-ArcB-TorS-like"/>
    <property type="match status" value="1"/>
</dbReference>
<dbReference type="FunFam" id="1.10.287.130:FF:000038">
    <property type="entry name" value="Sensory transduction histidine kinase"/>
    <property type="match status" value="1"/>
</dbReference>
<evidence type="ECO:0000256" key="4">
    <source>
        <dbReference type="ARBA" id="ARBA00022553"/>
    </source>
</evidence>
<dbReference type="FunFam" id="3.30.565.10:FF:000010">
    <property type="entry name" value="Sensor histidine kinase RcsC"/>
    <property type="match status" value="1"/>
</dbReference>